<dbReference type="InterPro" id="IPR050261">
    <property type="entry name" value="FrsA_esterase"/>
</dbReference>
<evidence type="ECO:0000256" key="4">
    <source>
        <dbReference type="SAM" id="SignalP"/>
    </source>
</evidence>
<evidence type="ECO:0000313" key="6">
    <source>
        <dbReference type="Proteomes" id="UP001277761"/>
    </source>
</evidence>
<evidence type="ECO:0000313" key="5">
    <source>
        <dbReference type="EMBL" id="MDX8150137.1"/>
    </source>
</evidence>
<dbReference type="RefSeq" id="WP_319952290.1">
    <property type="nucleotide sequence ID" value="NZ_JAXAVX010000001.1"/>
</dbReference>
<evidence type="ECO:0008006" key="7">
    <source>
        <dbReference type="Google" id="ProtNLM"/>
    </source>
</evidence>
<proteinExistence type="inferred from homology"/>
<feature type="region of interest" description="Disordered" evidence="3">
    <location>
        <begin position="584"/>
        <end position="603"/>
    </location>
</feature>
<comment type="similarity">
    <text evidence="1">Belongs to the AB hydrolase superfamily.</text>
</comment>
<sequence>MKPPHRARLIAALPALVLAAVLALAPAAGAAPSTPQQLLAKGDERPAEYSALGYTSTLVTTSVVNAVSALATQATDPDRFFLAGLCATGVSACAGDVRLDGFEERGRGLSRPVRFTARNGSTISAHVWATSSGPARRPLVVITSGSIQAPEQPYWWAAQTLAKAGYVVVTSDPAGQGQSDLLGAGADALEGVHPQVAGNTFYDGTQDALDFALSSPSAPYCPRPSRGGTRHCDKQQARVDGGRASAFNPLWRLVDPDRVGLAGHSYGASGVSWVGQQDPRVDAVVAWDRLCDPSSVPASCSRGGQGGPVALRVPALSISADSFLGVEVLQGPPSDPAAKAAPSRRYSAAGIDTGSIGIRGGTHFEFSYIPLQAFRATRRGIDLAAWYTLAWLDKYVKGDPTADRRLLSDRWRRDRIDASLDPSGGGNLLSDWSTSRLDVRRADGSRFRCEDLRAGCDGQVTDDGQRADWGFLPIATAKDGTPAIVGGQDGPAAAAPPVPAAAPRLRVRLRIGGRPTDRARRVRVIVRNAGSAVAGRVVLRAAAGARGRLSRTRVVLGRVAPGRSRSATLVLRRRTGTRGPVTVTAQASGDGAQRTARRTVAVR</sequence>
<evidence type="ECO:0000256" key="2">
    <source>
        <dbReference type="ARBA" id="ARBA00022801"/>
    </source>
</evidence>
<name>A0ABU4VFK4_9ACTN</name>
<dbReference type="InterPro" id="IPR029058">
    <property type="entry name" value="AB_hydrolase_fold"/>
</dbReference>
<reference evidence="5 6" key="1">
    <citation type="submission" date="2023-11" db="EMBL/GenBank/DDBJ databases">
        <authorList>
            <person name="Xu M."/>
            <person name="Jiang T."/>
        </authorList>
    </citation>
    <scope>NUCLEOTIDE SEQUENCE [LARGE SCALE GENOMIC DNA]</scope>
    <source>
        <strain evidence="5 6">SD</strain>
    </source>
</reference>
<protein>
    <recommendedName>
        <fullName evidence="7">CARDB domain-containing protein</fullName>
    </recommendedName>
</protein>
<evidence type="ECO:0000256" key="3">
    <source>
        <dbReference type="SAM" id="MobiDB-lite"/>
    </source>
</evidence>
<dbReference type="EMBL" id="JAXAVX010000001">
    <property type="protein sequence ID" value="MDX8150137.1"/>
    <property type="molecule type" value="Genomic_DNA"/>
</dbReference>
<keyword evidence="6" id="KW-1185">Reference proteome</keyword>
<organism evidence="5 6">
    <name type="scientific">Patulibacter brassicae</name>
    <dbReference type="NCBI Taxonomy" id="1705717"/>
    <lineage>
        <taxon>Bacteria</taxon>
        <taxon>Bacillati</taxon>
        <taxon>Actinomycetota</taxon>
        <taxon>Thermoleophilia</taxon>
        <taxon>Solirubrobacterales</taxon>
        <taxon>Patulibacteraceae</taxon>
        <taxon>Patulibacter</taxon>
    </lineage>
</organism>
<dbReference type="Gene3D" id="3.40.50.1820">
    <property type="entry name" value="alpha/beta hydrolase"/>
    <property type="match status" value="1"/>
</dbReference>
<dbReference type="PANTHER" id="PTHR22946">
    <property type="entry name" value="DIENELACTONE HYDROLASE DOMAIN-CONTAINING PROTEIN-RELATED"/>
    <property type="match status" value="1"/>
</dbReference>
<evidence type="ECO:0000256" key="1">
    <source>
        <dbReference type="ARBA" id="ARBA00008645"/>
    </source>
</evidence>
<feature type="chain" id="PRO_5046275331" description="CARDB domain-containing protein" evidence="4">
    <location>
        <begin position="31"/>
        <end position="603"/>
    </location>
</feature>
<keyword evidence="4" id="KW-0732">Signal</keyword>
<dbReference type="SUPFAM" id="SSF53474">
    <property type="entry name" value="alpha/beta-Hydrolases"/>
    <property type="match status" value="1"/>
</dbReference>
<dbReference type="Proteomes" id="UP001277761">
    <property type="component" value="Unassembled WGS sequence"/>
</dbReference>
<accession>A0ABU4VFK4</accession>
<dbReference type="PANTHER" id="PTHR22946:SF9">
    <property type="entry name" value="POLYKETIDE TRANSFERASE AF380"/>
    <property type="match status" value="1"/>
</dbReference>
<feature type="signal peptide" evidence="4">
    <location>
        <begin position="1"/>
        <end position="30"/>
    </location>
</feature>
<keyword evidence="2" id="KW-0378">Hydrolase</keyword>
<comment type="caution">
    <text evidence="5">The sequence shown here is derived from an EMBL/GenBank/DDBJ whole genome shotgun (WGS) entry which is preliminary data.</text>
</comment>
<gene>
    <name evidence="5" type="ORF">SK069_00900</name>
</gene>